<dbReference type="GeneID" id="8739570"/>
<dbReference type="EMBL" id="CP001857">
    <property type="protein sequence ID" value="ADB57966.1"/>
    <property type="molecule type" value="Genomic_DNA"/>
</dbReference>
<dbReference type="Proteomes" id="UP000001901">
    <property type="component" value="Chromosome"/>
</dbReference>
<proteinExistence type="predicted"/>
<sequence>MGFSTVGVLKEDKEKLKKLAKEHGMNEYRFIRYLLDIYDKLNTIKFYLGYDSIEEVFAFIEDALPKSRYEMVIRETNKYLERLSKLGFPEMLQAELADTIHAILRKNARKIDYAMGGRF</sequence>
<protein>
    <submittedName>
        <fullName evidence="1">Uncharacterized protein</fullName>
    </submittedName>
</protein>
<name>D2RI41_ARCPA</name>
<evidence type="ECO:0000313" key="2">
    <source>
        <dbReference type="Proteomes" id="UP000001901"/>
    </source>
</evidence>
<dbReference type="KEGG" id="apo:Arcpr_0905"/>
<reference evidence="1 2" key="1">
    <citation type="journal article" date="2010" name="Stand. Genomic Sci.">
        <title>Complete genome sequence of Archaeoglobus profundus type strain (AV18).</title>
        <authorList>
            <person name="von Jan M."/>
            <person name="Lapidus A."/>
            <person name="Del Rio T.G."/>
            <person name="Copeland A."/>
            <person name="Tice H."/>
            <person name="Cheng J.F."/>
            <person name="Lucas S."/>
            <person name="Chen F."/>
            <person name="Nolan M."/>
            <person name="Goodwin L."/>
            <person name="Han C."/>
            <person name="Pitluck S."/>
            <person name="Liolios K."/>
            <person name="Ivanova N."/>
            <person name="Mavromatis K."/>
            <person name="Ovchinnikova G."/>
            <person name="Chertkov O."/>
            <person name="Pati A."/>
            <person name="Chen A."/>
            <person name="Palaniappan K."/>
            <person name="Land M."/>
            <person name="Hauser L."/>
            <person name="Chang Y.J."/>
            <person name="Jeffries C.D."/>
            <person name="Saunders E."/>
            <person name="Brettin T."/>
            <person name="Detter J.C."/>
            <person name="Chain P."/>
            <person name="Eichinger K."/>
            <person name="Huber H."/>
            <person name="Spring S."/>
            <person name="Rohde M."/>
            <person name="Goker M."/>
            <person name="Wirth R."/>
            <person name="Woyke T."/>
            <person name="Bristow J."/>
            <person name="Eisen J.A."/>
            <person name="Markowitz V."/>
            <person name="Hugenholtz P."/>
            <person name="Kyrpides N.C."/>
            <person name="Klenk H.P."/>
        </authorList>
    </citation>
    <scope>NUCLEOTIDE SEQUENCE [LARGE SCALE GENOMIC DNA]</scope>
    <source>
        <strain evidence="2">DSM 5631 / JCM 9629 / NBRC 100127 / Av18</strain>
    </source>
</reference>
<dbReference type="RefSeq" id="WP_012940302.1">
    <property type="nucleotide sequence ID" value="NC_013741.1"/>
</dbReference>
<dbReference type="HOGENOM" id="CLU_2055941_0_0_2"/>
<gene>
    <name evidence="1" type="ordered locus">Arcpr_0905</name>
</gene>
<dbReference type="PaxDb" id="572546-Arcpr_0905"/>
<keyword evidence="2" id="KW-1185">Reference proteome</keyword>
<dbReference type="AlphaFoldDB" id="D2RI41"/>
<evidence type="ECO:0000313" key="1">
    <source>
        <dbReference type="EMBL" id="ADB57966.1"/>
    </source>
</evidence>
<organism evidence="1 2">
    <name type="scientific">Archaeoglobus profundus (strain DSM 5631 / JCM 9629 / NBRC 100127 / Av18)</name>
    <dbReference type="NCBI Taxonomy" id="572546"/>
    <lineage>
        <taxon>Archaea</taxon>
        <taxon>Methanobacteriati</taxon>
        <taxon>Methanobacteriota</taxon>
        <taxon>Archaeoglobi</taxon>
        <taxon>Archaeoglobales</taxon>
        <taxon>Archaeoglobaceae</taxon>
        <taxon>Archaeoglobus</taxon>
    </lineage>
</organism>
<accession>D2RI41</accession>
<dbReference type="STRING" id="572546.Arcpr_0905"/>